<feature type="compositionally biased region" description="Basic and acidic residues" evidence="1">
    <location>
        <begin position="175"/>
        <end position="185"/>
    </location>
</feature>
<dbReference type="GO" id="GO:0042254">
    <property type="term" value="P:ribosome biogenesis"/>
    <property type="evidence" value="ECO:0007669"/>
    <property type="project" value="TreeGrafter"/>
</dbReference>
<sequence length="1508" mass="169380">MCWLAIFPAFSVVCNFECSANLLGLFLSIQRPRSSQEALLRLEKGTASPTAQLDEAAQIIGLDLALCASHPEINRTPHVQNNAAPKEEWVLRWLLKKLRAGKNYRVDSTSFLLLRQLIDLIPPKTLATTLKDQKFLAIFNQAIADLEEDVFAALKTGTTDLLPSDSDSSHTLSDSPHRNGDYDKKGTKRKRAGDDEADTMDVDDQPRTPISCFLAFIRALDCLYSLIMLANRTLGVDEVASSHLKHALKGEPEPNAVTLQKSFRLAAVISTQFSHARKTTDLQHLLYVFPAVLELWELRSSRRDDSDKGLSNECFAKHCFQSALRLQVSVRSIRLDTDERAHVLHGVERLIALHVVIPTRGGFYERGGAGIDYSASEPDWSPVKPISDTLRPILCKPECPAETAEDTAVQKKIMWKTAELLPEFFDIAVRSVPRDTFRRQTHEAPWLETLFVAIAELAFSIVKSENTTTYLPEFVGILERLFRVVLVRNVQLSLHTLLTHASYTGLLKDGLSQIEWNLTSLLVELGVDIFLPNSGLSDSTKLLKALLEKIFLHWRSGTPQSDGSYETIKNGIVIPLLRGFVAARDLPTLMEFWYEQLIEVEEARSQNKNLGSFIVWEDDDVCNAYGDVMRSPLTHTFAAAQLKAAAVEIRSEDGKIADAPGAYAQFVILESGFRYRDLSFADKNESLSSVIQTAASTLSSKQKLHWRWRLWRLARNLLENNVQSTDNDLGVAIMNLVDTGAATIRRHHKDRLQKPWAPLECFEAYQFTLAAVKGSLNHDQFKSLTSQITELVKSISDKDASDAIVSPWNGRIETLNRPDTLALAYFLTLVRSPDVWDRVEPETRRSLFGHILSLATSQYKSSPSALETVSPELRYLQAWAGVVCHEYLLNAPAIASDLISVLSSRVKEDITNRKLYVESLQRIPAPLVVRRQRAILLDLLQEVIVQEDSTPEVTVGMLSLMAKLADMPKSAAAVTSNWEPVWTIAKAVTLQGSEVDLQIMKAFRNLHRAVIAKLLVLSDEERHKLFKKMYRKVSSKASKLQTLDRDSMDCFYLRISLSQLWHHRKQLVNVFEETDLAACRRKVFDLVVVEVKSVKDQCKKQQLEETITLIKIIDALEDFEDLATDHAEVEKFLSKIESYVEKSVDSGSSLRRLIRRRVLAGRGSEKSITQPVVQCAEALPLQHMYSEEQRFFIRSTSGRFQSMSVEELTRVIQDVRELGFVGENAEYHLLIAGLAIASLPPIEDKESLTAQELSLVCTAVTESLPRNKSIEQFTLATECLDILLRNYTRCITQWNVDNILGTIAVCASKSGPCIDPEYAGTVYIRLCRLMGVLLGLHRQKLGGRFHLILPVVERLLDCLFARSKKRSRSMLHEKKLGQQPYWLAPLQASHAVHFTRLLTSLCDPTVSAVSRPTQSAGGYEGLTDQTKKAKRIAGQYLQYLIMEYTQSSLRGTLAPEVKAAIVPGLYAVLDVMSRETMRAMNAGLDVSGRAVFKALYDDYVKFGKWNKG</sequence>
<dbReference type="EMBL" id="BCWF01000025">
    <property type="protein sequence ID" value="GAT28558.1"/>
    <property type="molecule type" value="Genomic_DNA"/>
</dbReference>
<feature type="region of interest" description="Disordered" evidence="1">
    <location>
        <begin position="162"/>
        <end position="203"/>
    </location>
</feature>
<feature type="chain" id="PRO_5007524062" description="Nucleolar 27S pre-rRNA processing Urb2/Npa2 C-terminal domain-containing protein" evidence="2">
    <location>
        <begin position="17"/>
        <end position="1508"/>
    </location>
</feature>
<keyword evidence="2" id="KW-0732">Signal</keyword>
<dbReference type="InterPro" id="IPR052609">
    <property type="entry name" value="Ribosome_Biogenesis_Reg"/>
</dbReference>
<dbReference type="Proteomes" id="UP000075230">
    <property type="component" value="Unassembled WGS sequence"/>
</dbReference>
<reference evidence="5" key="2">
    <citation type="submission" date="2016-02" db="EMBL/GenBank/DDBJ databases">
        <title>Genome sequencing of Aspergillus luchuensis NBRC 4314.</title>
        <authorList>
            <person name="Yamada O."/>
        </authorList>
    </citation>
    <scope>NUCLEOTIDE SEQUENCE [LARGE SCALE GENOMIC DNA]</scope>
    <source>
        <strain evidence="5">RIB 2604</strain>
    </source>
</reference>
<dbReference type="VEuPathDB" id="FungiDB:ASPFODRAFT_44134"/>
<dbReference type="Pfam" id="PF10441">
    <property type="entry name" value="Urb2"/>
    <property type="match status" value="1"/>
</dbReference>
<feature type="signal peptide" evidence="2">
    <location>
        <begin position="1"/>
        <end position="16"/>
    </location>
</feature>
<organism evidence="4 5">
    <name type="scientific">Aspergillus kawachii</name>
    <name type="common">White koji mold</name>
    <name type="synonym">Aspergillus awamori var. kawachi</name>
    <dbReference type="NCBI Taxonomy" id="1069201"/>
    <lineage>
        <taxon>Eukaryota</taxon>
        <taxon>Fungi</taxon>
        <taxon>Dikarya</taxon>
        <taxon>Ascomycota</taxon>
        <taxon>Pezizomycotina</taxon>
        <taxon>Eurotiomycetes</taxon>
        <taxon>Eurotiomycetidae</taxon>
        <taxon>Eurotiales</taxon>
        <taxon>Aspergillaceae</taxon>
        <taxon>Aspergillus</taxon>
        <taxon>Aspergillus subgen. Circumdati</taxon>
    </lineage>
</organism>
<proteinExistence type="predicted"/>
<reference evidence="4 5" key="1">
    <citation type="journal article" date="2016" name="DNA Res.">
        <title>Genome sequence of Aspergillus luchuensis NBRC 4314.</title>
        <authorList>
            <person name="Yamada O."/>
            <person name="Machida M."/>
            <person name="Hosoyama A."/>
            <person name="Goto M."/>
            <person name="Takahashi T."/>
            <person name="Futagami T."/>
            <person name="Yamagata Y."/>
            <person name="Takeuchi M."/>
            <person name="Kobayashi T."/>
            <person name="Koike H."/>
            <person name="Abe K."/>
            <person name="Asai K."/>
            <person name="Arita M."/>
            <person name="Fujita N."/>
            <person name="Fukuda K."/>
            <person name="Higa K."/>
            <person name="Horikawa H."/>
            <person name="Ishikawa T."/>
            <person name="Jinno K."/>
            <person name="Kato Y."/>
            <person name="Kirimura K."/>
            <person name="Mizutani O."/>
            <person name="Nakasone K."/>
            <person name="Sano M."/>
            <person name="Shiraishi Y."/>
            <person name="Tsukahara M."/>
            <person name="Gomi K."/>
        </authorList>
    </citation>
    <scope>NUCLEOTIDE SEQUENCE [LARGE SCALE GENOMIC DNA]</scope>
    <source>
        <strain evidence="4 5">RIB 2604</strain>
    </source>
</reference>
<dbReference type="GO" id="GO:0005730">
    <property type="term" value="C:nucleolus"/>
    <property type="evidence" value="ECO:0007669"/>
    <property type="project" value="TreeGrafter"/>
</dbReference>
<gene>
    <name evidence="4" type="ORF">RIB2604_02602000</name>
</gene>
<protein>
    <recommendedName>
        <fullName evidence="3">Nucleolar 27S pre-rRNA processing Urb2/Npa2 C-terminal domain-containing protein</fullName>
    </recommendedName>
</protein>
<dbReference type="PANTHER" id="PTHR15682:SF2">
    <property type="entry name" value="UNHEALTHY RIBOSOME BIOGENESIS PROTEIN 2 HOMOLOG"/>
    <property type="match status" value="1"/>
</dbReference>
<evidence type="ECO:0000313" key="4">
    <source>
        <dbReference type="EMBL" id="GAT28558.1"/>
    </source>
</evidence>
<evidence type="ECO:0000313" key="5">
    <source>
        <dbReference type="Proteomes" id="UP000075230"/>
    </source>
</evidence>
<feature type="domain" description="Nucleolar 27S pre-rRNA processing Urb2/Npa2 C-terminal" evidence="3">
    <location>
        <begin position="1276"/>
        <end position="1507"/>
    </location>
</feature>
<evidence type="ECO:0000256" key="1">
    <source>
        <dbReference type="SAM" id="MobiDB-lite"/>
    </source>
</evidence>
<dbReference type="PANTHER" id="PTHR15682">
    <property type="entry name" value="UNHEALTHY RIBOSOME BIOGENESIS PROTEIN 2 HOMOLOG"/>
    <property type="match status" value="1"/>
</dbReference>
<dbReference type="InterPro" id="IPR018849">
    <property type="entry name" value="Urb2/Npa2_C"/>
</dbReference>
<accession>A0A146FSR4</accession>
<name>A0A146FSR4_ASPKA</name>
<evidence type="ECO:0000259" key="3">
    <source>
        <dbReference type="Pfam" id="PF10441"/>
    </source>
</evidence>
<feature type="compositionally biased region" description="Low complexity" evidence="1">
    <location>
        <begin position="162"/>
        <end position="174"/>
    </location>
</feature>
<comment type="caution">
    <text evidence="4">The sequence shown here is derived from an EMBL/GenBank/DDBJ whole genome shotgun (WGS) entry which is preliminary data.</text>
</comment>
<evidence type="ECO:0000256" key="2">
    <source>
        <dbReference type="SAM" id="SignalP"/>
    </source>
</evidence>